<evidence type="ECO:0000313" key="1">
    <source>
        <dbReference type="EMBL" id="RDY03606.1"/>
    </source>
</evidence>
<keyword evidence="2" id="KW-1185">Reference proteome</keyword>
<feature type="non-terminal residue" evidence="1">
    <location>
        <position position="1"/>
    </location>
</feature>
<proteinExistence type="predicted"/>
<organism evidence="1 2">
    <name type="scientific">Mucuna pruriens</name>
    <name type="common">Velvet bean</name>
    <name type="synonym">Dolichos pruriens</name>
    <dbReference type="NCBI Taxonomy" id="157652"/>
    <lineage>
        <taxon>Eukaryota</taxon>
        <taxon>Viridiplantae</taxon>
        <taxon>Streptophyta</taxon>
        <taxon>Embryophyta</taxon>
        <taxon>Tracheophyta</taxon>
        <taxon>Spermatophyta</taxon>
        <taxon>Magnoliopsida</taxon>
        <taxon>eudicotyledons</taxon>
        <taxon>Gunneridae</taxon>
        <taxon>Pentapetalae</taxon>
        <taxon>rosids</taxon>
        <taxon>fabids</taxon>
        <taxon>Fabales</taxon>
        <taxon>Fabaceae</taxon>
        <taxon>Papilionoideae</taxon>
        <taxon>50 kb inversion clade</taxon>
        <taxon>NPAAA clade</taxon>
        <taxon>indigoferoid/millettioid clade</taxon>
        <taxon>Phaseoleae</taxon>
        <taxon>Mucuna</taxon>
    </lineage>
</organism>
<dbReference type="EMBL" id="QJKJ01002262">
    <property type="protein sequence ID" value="RDY03606.1"/>
    <property type="molecule type" value="Genomic_DNA"/>
</dbReference>
<dbReference type="Proteomes" id="UP000257109">
    <property type="component" value="Unassembled WGS sequence"/>
</dbReference>
<reference evidence="1" key="1">
    <citation type="submission" date="2018-05" db="EMBL/GenBank/DDBJ databases">
        <title>Draft genome of Mucuna pruriens seed.</title>
        <authorList>
            <person name="Nnadi N.E."/>
            <person name="Vos R."/>
            <person name="Hasami M.H."/>
            <person name="Devisetty U.K."/>
            <person name="Aguiy J.C."/>
        </authorList>
    </citation>
    <scope>NUCLEOTIDE SEQUENCE [LARGE SCALE GENOMIC DNA]</scope>
    <source>
        <strain evidence="1">JCA_2017</strain>
    </source>
</reference>
<comment type="caution">
    <text evidence="1">The sequence shown here is derived from an EMBL/GenBank/DDBJ whole genome shotgun (WGS) entry which is preliminary data.</text>
</comment>
<dbReference type="AlphaFoldDB" id="A0A371HLC9"/>
<evidence type="ECO:0000313" key="2">
    <source>
        <dbReference type="Proteomes" id="UP000257109"/>
    </source>
</evidence>
<gene>
    <name evidence="1" type="ORF">CR513_12808</name>
</gene>
<sequence length="72" mass="8446">MSLGHSSSKKLGITSRTQIWAVYLDDPFCDNQLAFHIMSNWMFNQKTKQKNLIWRYHHLLHVDVSMKSLNGP</sequence>
<name>A0A371HLC9_MUCPR</name>
<protein>
    <submittedName>
        <fullName evidence="1">Uncharacterized protein</fullName>
    </submittedName>
</protein>
<accession>A0A371HLC9</accession>